<protein>
    <submittedName>
        <fullName evidence="1">Uncharacterized protein</fullName>
    </submittedName>
</protein>
<sequence>MECIVHFEVQHSEGPKQLRGLLFLDKGSKPSESQLIEMFKDMKFDVNMGNREKLIFKPVNPREDYSEIRVTEFDMGDEEVKEDRELKSIIGNLLPRKPTGI</sequence>
<dbReference type="OrthoDB" id="2639209at2"/>
<evidence type="ECO:0000313" key="1">
    <source>
        <dbReference type="EMBL" id="KGE19556.1"/>
    </source>
</evidence>
<organism evidence="1 2">
    <name type="scientific">Paenibacillus wynnii</name>
    <dbReference type="NCBI Taxonomy" id="268407"/>
    <lineage>
        <taxon>Bacteria</taxon>
        <taxon>Bacillati</taxon>
        <taxon>Bacillota</taxon>
        <taxon>Bacilli</taxon>
        <taxon>Bacillales</taxon>
        <taxon>Paenibacillaceae</taxon>
        <taxon>Paenibacillus</taxon>
    </lineage>
</organism>
<comment type="caution">
    <text evidence="1">The sequence shown here is derived from an EMBL/GenBank/DDBJ whole genome shotgun (WGS) entry which is preliminary data.</text>
</comment>
<keyword evidence="2" id="KW-1185">Reference proteome</keyword>
<accession>A0A098MC02</accession>
<proteinExistence type="predicted"/>
<gene>
    <name evidence="1" type="ORF">PWYN_09550</name>
</gene>
<dbReference type="RefSeq" id="WP_036650585.1">
    <property type="nucleotide sequence ID" value="NZ_JQCR01000002.1"/>
</dbReference>
<dbReference type="Proteomes" id="UP000029734">
    <property type="component" value="Unassembled WGS sequence"/>
</dbReference>
<reference evidence="1 2" key="2">
    <citation type="submission" date="2014-10" db="EMBL/GenBank/DDBJ databases">
        <title>Comparative genomics of the Paenibacillus odorifer group.</title>
        <authorList>
            <person name="Tsai Y.-C."/>
            <person name="Martin N."/>
            <person name="Korlach J."/>
            <person name="Wiedmann M."/>
        </authorList>
    </citation>
    <scope>NUCLEOTIDE SEQUENCE [LARGE SCALE GENOMIC DNA]</scope>
    <source>
        <strain evidence="1 2">DSM 18334</strain>
    </source>
</reference>
<name>A0A098MC02_9BACL</name>
<reference evidence="1 2" key="1">
    <citation type="submission" date="2014-08" db="EMBL/GenBank/DDBJ databases">
        <authorList>
            <person name="den Bakker H.C."/>
        </authorList>
    </citation>
    <scope>NUCLEOTIDE SEQUENCE [LARGE SCALE GENOMIC DNA]</scope>
    <source>
        <strain evidence="1 2">DSM 18334</strain>
    </source>
</reference>
<dbReference type="EMBL" id="JQCR01000002">
    <property type="protein sequence ID" value="KGE19556.1"/>
    <property type="molecule type" value="Genomic_DNA"/>
</dbReference>
<dbReference type="eggNOG" id="ENOG5034AQ9">
    <property type="taxonomic scope" value="Bacteria"/>
</dbReference>
<evidence type="ECO:0000313" key="2">
    <source>
        <dbReference type="Proteomes" id="UP000029734"/>
    </source>
</evidence>
<dbReference type="AlphaFoldDB" id="A0A098MC02"/>
<dbReference type="STRING" id="268407.PWYN_09550"/>